<dbReference type="Pfam" id="PF07690">
    <property type="entry name" value="MFS_1"/>
    <property type="match status" value="1"/>
</dbReference>
<evidence type="ECO:0000256" key="1">
    <source>
        <dbReference type="ARBA" id="ARBA00004141"/>
    </source>
</evidence>
<evidence type="ECO:0000256" key="2">
    <source>
        <dbReference type="ARBA" id="ARBA00006727"/>
    </source>
</evidence>
<evidence type="ECO:0000256" key="3">
    <source>
        <dbReference type="SAM" id="MobiDB-lite"/>
    </source>
</evidence>
<dbReference type="PROSITE" id="PS50850">
    <property type="entry name" value="MFS"/>
    <property type="match status" value="1"/>
</dbReference>
<dbReference type="EMBL" id="JAHFXF010000112">
    <property type="protein sequence ID" value="KAG9696104.1"/>
    <property type="molecule type" value="Genomic_DNA"/>
</dbReference>
<comment type="caution">
    <text evidence="6">The sequence shown here is derived from an EMBL/GenBank/DDBJ whole genome shotgun (WGS) entry which is preliminary data.</text>
</comment>
<dbReference type="GO" id="GO:0016020">
    <property type="term" value="C:membrane"/>
    <property type="evidence" value="ECO:0007669"/>
    <property type="project" value="UniProtKB-SubCell"/>
</dbReference>
<evidence type="ECO:0000313" key="6">
    <source>
        <dbReference type="EMBL" id="KAG9696104.1"/>
    </source>
</evidence>
<protein>
    <submittedName>
        <fullName evidence="6">MFS general substrate transporter</fullName>
    </submittedName>
</protein>
<reference evidence="6" key="2">
    <citation type="submission" date="2021-08" db="EMBL/GenBank/DDBJ databases">
        <authorList>
            <person name="Gostincar C."/>
            <person name="Sun X."/>
            <person name="Song Z."/>
            <person name="Gunde-Cimerman N."/>
        </authorList>
    </citation>
    <scope>NUCLEOTIDE SEQUENCE</scope>
    <source>
        <strain evidence="6">EXF-9911</strain>
    </source>
</reference>
<feature type="compositionally biased region" description="Polar residues" evidence="3">
    <location>
        <begin position="1"/>
        <end position="20"/>
    </location>
</feature>
<evidence type="ECO:0000313" key="7">
    <source>
        <dbReference type="Proteomes" id="UP000779574"/>
    </source>
</evidence>
<feature type="transmembrane region" description="Helical" evidence="4">
    <location>
        <begin position="345"/>
        <end position="368"/>
    </location>
</feature>
<feature type="transmembrane region" description="Helical" evidence="4">
    <location>
        <begin position="380"/>
        <end position="401"/>
    </location>
</feature>
<keyword evidence="4" id="KW-1133">Transmembrane helix</keyword>
<proteinExistence type="inferred from homology"/>
<evidence type="ECO:0000256" key="4">
    <source>
        <dbReference type="SAM" id="Phobius"/>
    </source>
</evidence>
<dbReference type="InterPro" id="IPR036259">
    <property type="entry name" value="MFS_trans_sf"/>
</dbReference>
<keyword evidence="4" id="KW-0812">Transmembrane</keyword>
<dbReference type="SUPFAM" id="SSF103473">
    <property type="entry name" value="MFS general substrate transporter"/>
    <property type="match status" value="1"/>
</dbReference>
<dbReference type="InterPro" id="IPR050327">
    <property type="entry name" value="Proton-linked_MCT"/>
</dbReference>
<dbReference type="InterPro" id="IPR020846">
    <property type="entry name" value="MFS_dom"/>
</dbReference>
<dbReference type="Gene3D" id="1.20.1250.20">
    <property type="entry name" value="MFS general substrate transporter like domains"/>
    <property type="match status" value="1"/>
</dbReference>
<dbReference type="InterPro" id="IPR011701">
    <property type="entry name" value="MFS"/>
</dbReference>
<evidence type="ECO:0000259" key="5">
    <source>
        <dbReference type="PROSITE" id="PS50850"/>
    </source>
</evidence>
<keyword evidence="4" id="KW-0472">Membrane</keyword>
<dbReference type="Proteomes" id="UP000779574">
    <property type="component" value="Unassembled WGS sequence"/>
</dbReference>
<dbReference type="AlphaFoldDB" id="A0A9P8EPB2"/>
<accession>A0A9P8EPB2</accession>
<gene>
    <name evidence="6" type="ORF">KCU76_g4005</name>
</gene>
<dbReference type="PANTHER" id="PTHR11360">
    <property type="entry name" value="MONOCARBOXYLATE TRANSPORTER"/>
    <property type="match status" value="1"/>
</dbReference>
<dbReference type="OrthoDB" id="5667at2759"/>
<feature type="compositionally biased region" description="Low complexity" evidence="3">
    <location>
        <begin position="35"/>
        <end position="45"/>
    </location>
</feature>
<comment type="subcellular location">
    <subcellularLocation>
        <location evidence="1">Membrane</location>
        <topology evidence="1">Multi-pass membrane protein</topology>
    </subcellularLocation>
</comment>
<name>A0A9P8EPB2_AURME</name>
<reference evidence="6" key="1">
    <citation type="journal article" date="2021" name="J Fungi (Basel)">
        <title>Virulence traits and population genomics of the black yeast Aureobasidium melanogenum.</title>
        <authorList>
            <person name="Cernosa A."/>
            <person name="Sun X."/>
            <person name="Gostincar C."/>
            <person name="Fang C."/>
            <person name="Gunde-Cimerman N."/>
            <person name="Song Z."/>
        </authorList>
    </citation>
    <scope>NUCLEOTIDE SEQUENCE</scope>
    <source>
        <strain evidence="6">EXF-9911</strain>
    </source>
</reference>
<sequence>MTGTITMASSIDSQKSQTSLPVAEDVESNKQEAESVPSTPATPTPSFAEGGTRAWLVVVGCWCVAFASFGIVNTFGVYETYYLRTYLHDYSPSTVAWIGSIQAWVQLSATLISGPVSDRYGPLVIVWPFSLSLVIAMMLTSLCTKFYQFFLCQGILLGVSSGLIYAPAISIVGHYFFKKRAMAMSLASSGSPLGGIIYPIILNNLIPSIGFGWAQRVCEFLSLLLLGIAAFTLRPLDNLRRKNNFILLEAFKKPTYSLQVAALFLVVLGLFSPYFFVADYGLAHGVSPHLANYLFAFLNAGSLIGRVGGGFLALYLGMFNSMVLACFASALLLYCWLAITSTAGLIVFALFFGATSGMIIALMFPTIAHMADHPSKMGTYLGQATFVFGFAALAGAPIIGALFDAYPGYEQGIVFSATVMMAGAIVAVGARYMFAPDKLVA</sequence>
<feature type="transmembrane region" description="Helical" evidence="4">
    <location>
        <begin position="213"/>
        <end position="236"/>
    </location>
</feature>
<feature type="transmembrane region" description="Helical" evidence="4">
    <location>
        <begin position="290"/>
        <end position="315"/>
    </location>
</feature>
<feature type="domain" description="Major facilitator superfamily (MFS) profile" evidence="5">
    <location>
        <begin position="54"/>
        <end position="439"/>
    </location>
</feature>
<feature type="transmembrane region" description="Helical" evidence="4">
    <location>
        <begin position="322"/>
        <end position="339"/>
    </location>
</feature>
<dbReference type="CDD" id="cd17352">
    <property type="entry name" value="MFS_MCT_SLC16"/>
    <property type="match status" value="1"/>
</dbReference>
<feature type="transmembrane region" description="Helical" evidence="4">
    <location>
        <begin position="120"/>
        <end position="140"/>
    </location>
</feature>
<feature type="region of interest" description="Disordered" evidence="3">
    <location>
        <begin position="1"/>
        <end position="45"/>
    </location>
</feature>
<dbReference type="PANTHER" id="PTHR11360:SF281">
    <property type="entry name" value="ASPYRIDONES EFFLUX PROTEIN APDF-RELATED"/>
    <property type="match status" value="1"/>
</dbReference>
<comment type="similarity">
    <text evidence="2">Belongs to the major facilitator superfamily. Monocarboxylate porter (TC 2.A.1.13) family.</text>
</comment>
<feature type="transmembrane region" description="Helical" evidence="4">
    <location>
        <begin position="413"/>
        <end position="434"/>
    </location>
</feature>
<dbReference type="GO" id="GO:0022857">
    <property type="term" value="F:transmembrane transporter activity"/>
    <property type="evidence" value="ECO:0007669"/>
    <property type="project" value="InterPro"/>
</dbReference>
<organism evidence="6 7">
    <name type="scientific">Aureobasidium melanogenum</name>
    <name type="common">Aureobasidium pullulans var. melanogenum</name>
    <dbReference type="NCBI Taxonomy" id="46634"/>
    <lineage>
        <taxon>Eukaryota</taxon>
        <taxon>Fungi</taxon>
        <taxon>Dikarya</taxon>
        <taxon>Ascomycota</taxon>
        <taxon>Pezizomycotina</taxon>
        <taxon>Dothideomycetes</taxon>
        <taxon>Dothideomycetidae</taxon>
        <taxon>Dothideales</taxon>
        <taxon>Saccotheciaceae</taxon>
        <taxon>Aureobasidium</taxon>
    </lineage>
</organism>
<feature type="non-terminal residue" evidence="6">
    <location>
        <position position="441"/>
    </location>
</feature>
<feature type="transmembrane region" description="Helical" evidence="4">
    <location>
        <begin position="256"/>
        <end position="278"/>
    </location>
</feature>
<feature type="transmembrane region" description="Helical" evidence="4">
    <location>
        <begin position="146"/>
        <end position="169"/>
    </location>
</feature>
<feature type="transmembrane region" description="Helical" evidence="4">
    <location>
        <begin position="54"/>
        <end position="75"/>
    </location>
</feature>